<dbReference type="GO" id="GO:0004488">
    <property type="term" value="F:methylenetetrahydrofolate dehydrogenase (NADP+) activity"/>
    <property type="evidence" value="ECO:0007669"/>
    <property type="project" value="InterPro"/>
</dbReference>
<dbReference type="PROSITE" id="PS01237">
    <property type="entry name" value="UPF0028"/>
    <property type="match status" value="1"/>
</dbReference>
<dbReference type="PANTHER" id="PTHR48099">
    <property type="entry name" value="C-1-TETRAHYDROFOLATE SYNTHASE, CYTOPLASMIC-RELATED"/>
    <property type="match status" value="1"/>
</dbReference>
<feature type="compositionally biased region" description="Acidic residues" evidence="16">
    <location>
        <begin position="766"/>
        <end position="776"/>
    </location>
</feature>
<dbReference type="Pfam" id="PF00763">
    <property type="entry name" value="THF_DHG_CYH"/>
    <property type="match status" value="1"/>
</dbReference>
<evidence type="ECO:0000256" key="12">
    <source>
        <dbReference type="ARBA" id="ARBA00023136"/>
    </source>
</evidence>
<dbReference type="InterPro" id="IPR016035">
    <property type="entry name" value="Acyl_Trfase/lysoPLipase"/>
</dbReference>
<dbReference type="Pfam" id="PF02882">
    <property type="entry name" value="THF_DHG_CYH_C"/>
    <property type="match status" value="1"/>
</dbReference>
<evidence type="ECO:0000256" key="2">
    <source>
        <dbReference type="ARBA" id="ARBA00004777"/>
    </source>
</evidence>
<dbReference type="InterPro" id="IPR020631">
    <property type="entry name" value="THF_DH/CycHdrlase_NAD-bd_dom"/>
</dbReference>
<evidence type="ECO:0000256" key="1">
    <source>
        <dbReference type="ARBA" id="ARBA00004370"/>
    </source>
</evidence>
<dbReference type="GO" id="GO:0016020">
    <property type="term" value="C:membrane"/>
    <property type="evidence" value="ECO:0007669"/>
    <property type="project" value="UniProtKB-SubCell"/>
</dbReference>
<keyword evidence="12" id="KW-0472">Membrane</keyword>
<keyword evidence="8" id="KW-0521">NADP</keyword>
<dbReference type="Gene3D" id="2.60.120.10">
    <property type="entry name" value="Jelly Rolls"/>
    <property type="match status" value="3"/>
</dbReference>
<feature type="coiled-coil region" evidence="15">
    <location>
        <begin position="550"/>
        <end position="577"/>
    </location>
</feature>
<evidence type="ECO:0000256" key="13">
    <source>
        <dbReference type="ARBA" id="ARBA00023268"/>
    </source>
</evidence>
<proteinExistence type="inferred from homology"/>
<dbReference type="InterPro" id="IPR002641">
    <property type="entry name" value="PNPLA_dom"/>
</dbReference>
<evidence type="ECO:0000256" key="8">
    <source>
        <dbReference type="ARBA" id="ARBA00022857"/>
    </source>
</evidence>
<dbReference type="SUPFAM" id="SSF52151">
    <property type="entry name" value="FabD/lysophospholipase-like"/>
    <property type="match status" value="1"/>
</dbReference>
<dbReference type="SUPFAM" id="SSF53223">
    <property type="entry name" value="Aminoacid dehydrogenase-like, N-terminal domain"/>
    <property type="match status" value="1"/>
</dbReference>
<dbReference type="InParanoid" id="C5L3W4"/>
<keyword evidence="7 14" id="KW-0378">Hydrolase</keyword>
<dbReference type="InterPro" id="IPR056556">
    <property type="entry name" value="NTE1_P-loop_dom"/>
</dbReference>
<dbReference type="GO" id="GO:0016042">
    <property type="term" value="P:lipid catabolic process"/>
    <property type="evidence" value="ECO:0007669"/>
    <property type="project" value="UniProtKB-UniRule"/>
</dbReference>
<dbReference type="FunFam" id="3.40.50.720:FF:000006">
    <property type="entry name" value="Bifunctional protein FolD"/>
    <property type="match status" value="1"/>
</dbReference>
<dbReference type="InterPro" id="IPR046346">
    <property type="entry name" value="Aminoacid_DH-like_N_sf"/>
</dbReference>
<dbReference type="GO" id="GO:0005829">
    <property type="term" value="C:cytosol"/>
    <property type="evidence" value="ECO:0007669"/>
    <property type="project" value="TreeGrafter"/>
</dbReference>
<evidence type="ECO:0000259" key="18">
    <source>
        <dbReference type="PROSITE" id="PS51635"/>
    </source>
</evidence>
<evidence type="ECO:0000256" key="3">
    <source>
        <dbReference type="ARBA" id="ARBA00006636"/>
    </source>
</evidence>
<dbReference type="GeneID" id="9042760"/>
<dbReference type="SMART" id="SM00100">
    <property type="entry name" value="cNMP"/>
    <property type="match status" value="2"/>
</dbReference>
<keyword evidence="5" id="KW-0554">One-carbon metabolism</keyword>
<dbReference type="InterPro" id="IPR018490">
    <property type="entry name" value="cNMP-bd_dom_sf"/>
</dbReference>
<dbReference type="HAMAP" id="MF_01576">
    <property type="entry name" value="THF_DHG_CYH"/>
    <property type="match status" value="1"/>
</dbReference>
<evidence type="ECO:0000256" key="11">
    <source>
        <dbReference type="ARBA" id="ARBA00023098"/>
    </source>
</evidence>
<dbReference type="Gene3D" id="3.40.50.720">
    <property type="entry name" value="NAD(P)-binding Rossmann-like Domain"/>
    <property type="match status" value="1"/>
</dbReference>
<dbReference type="PANTHER" id="PTHR48099:SF5">
    <property type="entry name" value="C-1-TETRAHYDROFOLATE SYNTHASE, CYTOPLASMIC"/>
    <property type="match status" value="1"/>
</dbReference>
<evidence type="ECO:0000313" key="20">
    <source>
        <dbReference type="Proteomes" id="UP000007800"/>
    </source>
</evidence>
<dbReference type="CDD" id="cd00038">
    <property type="entry name" value="CAP_ED"/>
    <property type="match status" value="2"/>
</dbReference>
<dbReference type="Pfam" id="PF24179">
    <property type="entry name" value="NTE_Ploop"/>
    <property type="match status" value="1"/>
</dbReference>
<keyword evidence="20" id="KW-1185">Reference proteome</keyword>
<dbReference type="PROSITE" id="PS51635">
    <property type="entry name" value="PNPLA"/>
    <property type="match status" value="1"/>
</dbReference>
<evidence type="ECO:0000256" key="15">
    <source>
        <dbReference type="SAM" id="Coils"/>
    </source>
</evidence>
<dbReference type="Gene3D" id="3.40.50.10860">
    <property type="entry name" value="Leucine Dehydrogenase, chain A, domain 1"/>
    <property type="match status" value="1"/>
</dbReference>
<dbReference type="Proteomes" id="UP000007800">
    <property type="component" value="Unassembled WGS sequence"/>
</dbReference>
<dbReference type="Pfam" id="PF00027">
    <property type="entry name" value="cNMP_binding"/>
    <property type="match status" value="2"/>
</dbReference>
<dbReference type="PROSITE" id="PS00767">
    <property type="entry name" value="THF_DHG_CYH_2"/>
    <property type="match status" value="1"/>
</dbReference>
<evidence type="ECO:0000256" key="6">
    <source>
        <dbReference type="ARBA" id="ARBA00022692"/>
    </source>
</evidence>
<feature type="region of interest" description="Disordered" evidence="16">
    <location>
        <begin position="1034"/>
        <end position="1079"/>
    </location>
</feature>
<dbReference type="OrthoDB" id="421051at2759"/>
<evidence type="ECO:0000256" key="14">
    <source>
        <dbReference type="PROSITE-ProRule" id="PRU01161"/>
    </source>
</evidence>
<dbReference type="FunFam" id="3.40.50.10860:FF:000005">
    <property type="entry name" value="C-1-tetrahydrofolate synthase, cytoplasmic, putative"/>
    <property type="match status" value="1"/>
</dbReference>
<dbReference type="CDD" id="cd01080">
    <property type="entry name" value="NAD_bind_m-THF_DH_Cyclohyd"/>
    <property type="match status" value="1"/>
</dbReference>
<name>C5L3W4_PERM5</name>
<feature type="short sequence motif" description="GXSXG" evidence="14">
    <location>
        <begin position="1595"/>
        <end position="1599"/>
    </location>
</feature>
<dbReference type="PROSITE" id="PS50042">
    <property type="entry name" value="CNMP_BINDING_3"/>
    <property type="match status" value="2"/>
</dbReference>
<organism evidence="20">
    <name type="scientific">Perkinsus marinus (strain ATCC 50983 / TXsc)</name>
    <dbReference type="NCBI Taxonomy" id="423536"/>
    <lineage>
        <taxon>Eukaryota</taxon>
        <taxon>Sar</taxon>
        <taxon>Alveolata</taxon>
        <taxon>Perkinsozoa</taxon>
        <taxon>Perkinsea</taxon>
        <taxon>Perkinsida</taxon>
        <taxon>Perkinsidae</taxon>
        <taxon>Perkinsus</taxon>
    </lineage>
</organism>
<comment type="similarity">
    <text evidence="3">Belongs to the NTE family.</text>
</comment>
<dbReference type="InterPro" id="IPR036291">
    <property type="entry name" value="NAD(P)-bd_dom_sf"/>
</dbReference>
<keyword evidence="13" id="KW-0511">Multifunctional enzyme</keyword>
<accession>C5L3W4</accession>
<keyword evidence="9" id="KW-1133">Transmembrane helix</keyword>
<dbReference type="GO" id="GO:0046470">
    <property type="term" value="P:phosphatidylcholine metabolic process"/>
    <property type="evidence" value="ECO:0007669"/>
    <property type="project" value="InterPro"/>
</dbReference>
<feature type="region of interest" description="Disordered" evidence="16">
    <location>
        <begin position="747"/>
        <end position="784"/>
    </location>
</feature>
<evidence type="ECO:0000256" key="7">
    <source>
        <dbReference type="ARBA" id="ARBA00022801"/>
    </source>
</evidence>
<dbReference type="GO" id="GO:0004477">
    <property type="term" value="F:methenyltetrahydrofolate cyclohydrolase activity"/>
    <property type="evidence" value="ECO:0007669"/>
    <property type="project" value="TreeGrafter"/>
</dbReference>
<keyword evidence="6" id="KW-0812">Transmembrane</keyword>
<gene>
    <name evidence="19" type="ORF">Pmar_PMAR017751</name>
</gene>
<feature type="domain" description="Cyclic nucleotide-binding" evidence="17">
    <location>
        <begin position="1171"/>
        <end position="1266"/>
    </location>
</feature>
<keyword evidence="14" id="KW-0442">Lipid degradation</keyword>
<evidence type="ECO:0000256" key="16">
    <source>
        <dbReference type="SAM" id="MobiDB-lite"/>
    </source>
</evidence>
<keyword evidence="11 14" id="KW-0443">Lipid metabolism</keyword>
<evidence type="ECO:0000313" key="19">
    <source>
        <dbReference type="EMBL" id="EER08693.1"/>
    </source>
</evidence>
<dbReference type="Pfam" id="PF01734">
    <property type="entry name" value="Patatin"/>
    <property type="match status" value="1"/>
</dbReference>
<dbReference type="PRINTS" id="PR00085">
    <property type="entry name" value="THFDHDRGNASE"/>
</dbReference>
<dbReference type="InterPro" id="IPR020867">
    <property type="entry name" value="THF_DH/CycHdrlase_CS"/>
</dbReference>
<evidence type="ECO:0000256" key="9">
    <source>
        <dbReference type="ARBA" id="ARBA00022989"/>
    </source>
</evidence>
<dbReference type="InterPro" id="IPR014710">
    <property type="entry name" value="RmlC-like_jellyroll"/>
</dbReference>
<dbReference type="GO" id="GO:0035999">
    <property type="term" value="P:tetrahydrofolate interconversion"/>
    <property type="evidence" value="ECO:0007669"/>
    <property type="project" value="TreeGrafter"/>
</dbReference>
<comment type="pathway">
    <text evidence="2">One-carbon metabolism; tetrahydrofolate interconversion.</text>
</comment>
<evidence type="ECO:0000256" key="5">
    <source>
        <dbReference type="ARBA" id="ARBA00022563"/>
    </source>
</evidence>
<evidence type="ECO:0000259" key="17">
    <source>
        <dbReference type="PROSITE" id="PS50042"/>
    </source>
</evidence>
<dbReference type="Gene3D" id="3.40.1090.10">
    <property type="entry name" value="Cytosolic phospholipase A2 catalytic domain"/>
    <property type="match status" value="1"/>
</dbReference>
<feature type="compositionally biased region" description="Basic and acidic residues" evidence="16">
    <location>
        <begin position="747"/>
        <end position="758"/>
    </location>
</feature>
<feature type="short sequence motif" description="DGA/G" evidence="14">
    <location>
        <begin position="1718"/>
        <end position="1720"/>
    </location>
</feature>
<keyword evidence="10" id="KW-0560">Oxidoreductase</keyword>
<protein>
    <submittedName>
        <fullName evidence="19">Methylenetetrahydrofolate dehydrogenase, putative</fullName>
    </submittedName>
</protein>
<comment type="subunit">
    <text evidence="4">Homodimer.</text>
</comment>
<feature type="domain" description="PNPLA" evidence="18">
    <location>
        <begin position="1564"/>
        <end position="1731"/>
    </location>
</feature>
<keyword evidence="15" id="KW-0175">Coiled coil</keyword>
<feature type="active site" description="Nucleophile" evidence="14">
    <location>
        <position position="1597"/>
    </location>
</feature>
<feature type="domain" description="Cyclic nucleotide-binding" evidence="17">
    <location>
        <begin position="826"/>
        <end position="933"/>
    </location>
</feature>
<dbReference type="InterPro" id="IPR000672">
    <property type="entry name" value="THF_DH/CycHdrlase"/>
</dbReference>
<comment type="subcellular location">
    <subcellularLocation>
        <location evidence="1">Membrane</location>
    </subcellularLocation>
</comment>
<sequence>MAYEIIDGKKVAAEVRKELKQLGEEMKACSASTHGITPGIAVILVGQRPDSATYVRMKKKAAAEVGFISREKVLPDTCTEEEVLAAVSRFNADPEVHGILVQLPLPAHISEQKVLGRIMIEKDVDGFDPANIGALALKGVQPKAISCTPYGVIELLKRYNIEIAGKNAVVVGRSNIVGMPVALLLIHENATVTVCHSKTKDLPGVVRRADIVIAAIGRANFIKEDWIKEGAVVIDVGINSVEDSTKKTGYRLVGDVDYDNVKEHCSYITPVPGGVGPMTIAMLLKNTSCGKVFVMKTPSHIMSLEFSCLDELWRVASPAGEPIDDLNHEILGYFAAPGTKPIEKGRSYTAIAEMPSHLFVRQGIVMGVYASPNHLLVRPLLEGPTPCLALETCHTGGSYAYDSEQDHLVVLHTDNSRVSVYDMQTGVFLRLYVVGGIVVNGDKTNVICVDNLLLMTTLTGVRVPAYRNEHVSVLSREIIPNLCESMRVAGVVNAQFKQQVEQVHGEIDNNQKKLDHIKDMLRGEIAPKVDSIRSAVAQREQDAAHIEALLSTAQAALSDLESAVNDLHRQVASYASQRWSQLERSQANRGSIGTFGAYNTAPISPALPLPSPYLSRELPPELSKRLQELSGQLERALGALEAYIKEGAEKEGYLEDYSGNSSGVNDGTGNDMAADVEATIRNQYNTFRLLCARKAVLAERATSLMHSQHVSRSSAAMNGEPPAAAVTVIVVTYYSLYYWVDRERSKRGKQGETVERKSLHASQEYVDPEGDSPESENIEKPQLARQSTDISMDMFVSDTDGGGFCSDDEPDEPTKLRAEFLRKCSAFSMLPSTTLMAVLKHVQLVAFKKGEKLFEEGAPRDKILIVHSGEVSVTTKGKSSSYKVPAGCAAVGLMFMLLSLDDVTAVPHVSTAVAITDTVTCLSLSVRDIRFLLTDSGHARSMLHLFQILNLRLQRIILPTLTRLFGLTNDLYRRDSSGAQHLFVPKDVIESEDPVEIATYALIPGGSDRDELRAEVREYLKSAGESNRDIKLDTYHPGHHLLSDASHADPDSPTAPFMDAPEYEEDLPRQRPETASKGAHSPLYVLVSGDVSVEMASPDGSIQKVYQPQPGEMFGVLSWAMSGSSAKDWQATTVSEVKAVSIPAEIASNVASIAPVCMLSMFASTAGRTSDLLHRIDASIEWRPLEASKHLFDTGDTPQGFFIVLSGRLVAVGPPKMSQRYGHKKKVRPIVRTYVRGDVIGERECLAREKYSETVVAVRDSELCRITDMMLNLMGTTQVAECPRGLLGLAAWTASRQSSILLPSQEVQMEQQHLGTLDLGTGKAEMTCSRVPDSPTPSNRTPTTICVMGLSVDVPLHTACMSLVDALRVVGITASHVDRGYMYGAEERCFIDGDDEVVARCTDGRRYAQRAVALGELEERVEVVVYEADPCGDGTTVSEWTKLCGKQADTVLLVSWFDGDTSLTFAERACVSPNSTTELLLLHRESRREFANTAAPYRDMLKPGLRNYIKHAIKEAGLDEQPATRKFMEVRPWLSACHHIRSGPMEHRDWERIARILSGRAVALMLGGGGARGCAHLGVLRALSEHHVPVDMIAGVSMGSFVAAVFAMTGNYKAMMERVAVVFKDSFSLMSILTDLTFPSTAYFKGHLLNNGLQRAFAQVRIEDLWLPFICISTDIVGFKERVHDSGTLWKAVRASMSLAGFIPPMPDENHPGSLLVDGAYVNNFPVEHVRAMGASIVISVDVASEFNPIGADYGDCLSGVPALVRTASSLIGVDRCPRRSPSRPSPPSLGDIQERLMYISDTAKNAIRLRQIDLALRPPIDQFALLDFRKYETIAEVGYTYATPRVEEWLRNSPVGQVVARIARQSEALGVRHSHGRMRAVKKQHSIAVLRRAAARRARSIIRRYTPSEGDNEL</sequence>
<feature type="active site" description="Proton acceptor" evidence="14">
    <location>
        <position position="1718"/>
    </location>
</feature>
<dbReference type="InterPro" id="IPR001423">
    <property type="entry name" value="LysoPLipase_patatin_CS"/>
</dbReference>
<dbReference type="RefSeq" id="XP_002776877.1">
    <property type="nucleotide sequence ID" value="XM_002776831.1"/>
</dbReference>
<reference evidence="19 20" key="1">
    <citation type="submission" date="2008-07" db="EMBL/GenBank/DDBJ databases">
        <authorList>
            <person name="El-Sayed N."/>
            <person name="Caler E."/>
            <person name="Inman J."/>
            <person name="Amedeo P."/>
            <person name="Hass B."/>
            <person name="Wortman J."/>
        </authorList>
    </citation>
    <scope>NUCLEOTIDE SEQUENCE [LARGE SCALE GENOMIC DNA]</scope>
    <source>
        <strain evidence="20">ATCC 50983 / TXsc</strain>
    </source>
</reference>
<dbReference type="SUPFAM" id="SSF51735">
    <property type="entry name" value="NAD(P)-binding Rossmann-fold domains"/>
    <property type="match status" value="1"/>
</dbReference>
<dbReference type="SUPFAM" id="SSF51206">
    <property type="entry name" value="cAMP-binding domain-like"/>
    <property type="match status" value="3"/>
</dbReference>
<evidence type="ECO:0000256" key="4">
    <source>
        <dbReference type="ARBA" id="ARBA00011738"/>
    </source>
</evidence>
<feature type="short sequence motif" description="GXGXXG" evidence="14">
    <location>
        <begin position="1568"/>
        <end position="1573"/>
    </location>
</feature>
<dbReference type="EMBL" id="GG678922">
    <property type="protein sequence ID" value="EER08693.1"/>
    <property type="molecule type" value="Genomic_DNA"/>
</dbReference>
<dbReference type="InterPro" id="IPR000595">
    <property type="entry name" value="cNMP-bd_dom"/>
</dbReference>
<dbReference type="InterPro" id="IPR020630">
    <property type="entry name" value="THF_DH/CycHdrlase_cat_dom"/>
</dbReference>
<evidence type="ECO:0000256" key="10">
    <source>
        <dbReference type="ARBA" id="ARBA00023002"/>
    </source>
</evidence>
<dbReference type="GO" id="GO:0004622">
    <property type="term" value="F:phosphatidylcholine lysophospholipase activity"/>
    <property type="evidence" value="ECO:0007669"/>
    <property type="project" value="InterPro"/>
</dbReference>